<reference evidence="2" key="1">
    <citation type="journal article" date="2019" name="Int. J. Syst. Evol. Microbiol.">
        <title>The Global Catalogue of Microorganisms (GCM) 10K type strain sequencing project: providing services to taxonomists for standard genome sequencing and annotation.</title>
        <authorList>
            <consortium name="The Broad Institute Genomics Platform"/>
            <consortium name="The Broad Institute Genome Sequencing Center for Infectious Disease"/>
            <person name="Wu L."/>
            <person name="Ma J."/>
        </authorList>
    </citation>
    <scope>NUCLEOTIDE SEQUENCE [LARGE SCALE GENOMIC DNA]</scope>
    <source>
        <strain evidence="2">JCM 14370</strain>
    </source>
</reference>
<dbReference type="Gene3D" id="3.40.50.2300">
    <property type="match status" value="1"/>
</dbReference>
<evidence type="ECO:0000313" key="1">
    <source>
        <dbReference type="EMBL" id="GGJ59461.1"/>
    </source>
</evidence>
<comment type="caution">
    <text evidence="1">The sequence shown here is derived from an EMBL/GenBank/DDBJ whole genome shotgun (WGS) entry which is preliminary data.</text>
</comment>
<gene>
    <name evidence="1" type="ORF">GCM10008938_52010</name>
</gene>
<dbReference type="SUPFAM" id="SSF52172">
    <property type="entry name" value="CheY-like"/>
    <property type="match status" value="1"/>
</dbReference>
<accession>A0ABQ2DIS8</accession>
<proteinExistence type="predicted"/>
<dbReference type="InterPro" id="IPR011006">
    <property type="entry name" value="CheY-like_superfamily"/>
</dbReference>
<dbReference type="Proteomes" id="UP000632222">
    <property type="component" value="Unassembled WGS sequence"/>
</dbReference>
<organism evidence="1 2">
    <name type="scientific">Deinococcus roseus</name>
    <dbReference type="NCBI Taxonomy" id="392414"/>
    <lineage>
        <taxon>Bacteria</taxon>
        <taxon>Thermotogati</taxon>
        <taxon>Deinococcota</taxon>
        <taxon>Deinococci</taxon>
        <taxon>Deinococcales</taxon>
        <taxon>Deinococcaceae</taxon>
        <taxon>Deinococcus</taxon>
    </lineage>
</organism>
<evidence type="ECO:0008006" key="3">
    <source>
        <dbReference type="Google" id="ProtNLM"/>
    </source>
</evidence>
<evidence type="ECO:0000313" key="2">
    <source>
        <dbReference type="Proteomes" id="UP000632222"/>
    </source>
</evidence>
<name>A0ABQ2DIS8_9DEIO</name>
<dbReference type="EMBL" id="BMOD01000052">
    <property type="protein sequence ID" value="GGJ59461.1"/>
    <property type="molecule type" value="Genomic_DNA"/>
</dbReference>
<protein>
    <recommendedName>
        <fullName evidence="3">Response regulatory domain-containing protein</fullName>
    </recommendedName>
</protein>
<sequence length="75" mass="8367">MFDLVVLDSALPEGKGAHLMALVHQHAPEAAIVRVSALTDLQLIRNLLFRGPAEHSNRPFDLMAFYKRINHHLAA</sequence>
<keyword evidence="2" id="KW-1185">Reference proteome</keyword>